<dbReference type="EMBL" id="CAJNOJ010000093">
    <property type="protein sequence ID" value="CAF1090841.1"/>
    <property type="molecule type" value="Genomic_DNA"/>
</dbReference>
<dbReference type="Gene3D" id="3.40.50.1820">
    <property type="entry name" value="alpha/beta hydrolase"/>
    <property type="match status" value="1"/>
</dbReference>
<dbReference type="AlphaFoldDB" id="A0A815EV33"/>
<dbReference type="GO" id="GO:0019695">
    <property type="term" value="P:choline metabolic process"/>
    <property type="evidence" value="ECO:0007669"/>
    <property type="project" value="TreeGrafter"/>
</dbReference>
<gene>
    <name evidence="7" type="ORF">EDS130_LOCUS19467</name>
    <name evidence="8" type="ORF">XAT740_LOCUS29587</name>
</gene>
<comment type="caution">
    <text evidence="8">The sequence shown here is derived from an EMBL/GenBank/DDBJ whole genome shotgun (WGS) entry which is preliminary data.</text>
</comment>
<feature type="region of interest" description="Disordered" evidence="4">
    <location>
        <begin position="1"/>
        <end position="35"/>
    </location>
</feature>
<keyword evidence="2" id="KW-0719">Serine esterase</keyword>
<dbReference type="OrthoDB" id="19653at2759"/>
<dbReference type="PROSITE" id="PS00122">
    <property type="entry name" value="CARBOXYLESTERASE_B_1"/>
    <property type="match status" value="1"/>
</dbReference>
<dbReference type="InterPro" id="IPR002018">
    <property type="entry name" value="CarbesteraseB"/>
</dbReference>
<evidence type="ECO:0000256" key="4">
    <source>
        <dbReference type="SAM" id="MobiDB-lite"/>
    </source>
</evidence>
<dbReference type="SUPFAM" id="SSF53474">
    <property type="entry name" value="alpha/beta-Hydrolases"/>
    <property type="match status" value="1"/>
</dbReference>
<dbReference type="Proteomes" id="UP000663828">
    <property type="component" value="Unassembled WGS sequence"/>
</dbReference>
<dbReference type="PANTHER" id="PTHR43918:SF4">
    <property type="entry name" value="CARBOXYLIC ESTER HYDROLASE"/>
    <property type="match status" value="1"/>
</dbReference>
<keyword evidence="9" id="KW-1185">Reference proteome</keyword>
<organism evidence="8 9">
    <name type="scientific">Adineta ricciae</name>
    <name type="common">Rotifer</name>
    <dbReference type="NCBI Taxonomy" id="249248"/>
    <lineage>
        <taxon>Eukaryota</taxon>
        <taxon>Metazoa</taxon>
        <taxon>Spiralia</taxon>
        <taxon>Gnathifera</taxon>
        <taxon>Rotifera</taxon>
        <taxon>Eurotatoria</taxon>
        <taxon>Bdelloidea</taxon>
        <taxon>Adinetida</taxon>
        <taxon>Adinetidae</taxon>
        <taxon>Adineta</taxon>
    </lineage>
</organism>
<feature type="transmembrane region" description="Helical" evidence="5">
    <location>
        <begin position="89"/>
        <end position="111"/>
    </location>
</feature>
<keyword evidence="5" id="KW-0812">Transmembrane</keyword>
<comment type="similarity">
    <text evidence="1">Belongs to the type-B carboxylesterase/lipase family.</text>
</comment>
<evidence type="ECO:0000256" key="1">
    <source>
        <dbReference type="ARBA" id="ARBA00005964"/>
    </source>
</evidence>
<protein>
    <recommendedName>
        <fullName evidence="6">Carboxylesterase type B domain-containing protein</fullName>
    </recommendedName>
</protein>
<dbReference type="GO" id="GO:0005886">
    <property type="term" value="C:plasma membrane"/>
    <property type="evidence" value="ECO:0007669"/>
    <property type="project" value="TreeGrafter"/>
</dbReference>
<evidence type="ECO:0000313" key="9">
    <source>
        <dbReference type="Proteomes" id="UP000663828"/>
    </source>
</evidence>
<reference evidence="8" key="1">
    <citation type="submission" date="2021-02" db="EMBL/GenBank/DDBJ databases">
        <authorList>
            <person name="Nowell W R."/>
        </authorList>
    </citation>
    <scope>NUCLEOTIDE SEQUENCE</scope>
</reference>
<dbReference type="PANTHER" id="PTHR43918">
    <property type="entry name" value="ACETYLCHOLINESTERASE"/>
    <property type="match status" value="1"/>
</dbReference>
<keyword evidence="5" id="KW-1133">Transmembrane helix</keyword>
<evidence type="ECO:0000313" key="7">
    <source>
        <dbReference type="EMBL" id="CAF1090841.1"/>
    </source>
</evidence>
<feature type="domain" description="Carboxylesterase type B" evidence="6">
    <location>
        <begin position="120"/>
        <end position="695"/>
    </location>
</feature>
<dbReference type="Pfam" id="PF00135">
    <property type="entry name" value="COesterase"/>
    <property type="match status" value="1"/>
</dbReference>
<dbReference type="InterPro" id="IPR029058">
    <property type="entry name" value="AB_hydrolase_fold"/>
</dbReference>
<evidence type="ECO:0000256" key="3">
    <source>
        <dbReference type="ARBA" id="ARBA00022801"/>
    </source>
</evidence>
<evidence type="ECO:0000259" key="6">
    <source>
        <dbReference type="Pfam" id="PF00135"/>
    </source>
</evidence>
<dbReference type="GO" id="GO:0003990">
    <property type="term" value="F:acetylcholinesterase activity"/>
    <property type="evidence" value="ECO:0007669"/>
    <property type="project" value="TreeGrafter"/>
</dbReference>
<name>A0A815EV33_ADIRI</name>
<evidence type="ECO:0000256" key="2">
    <source>
        <dbReference type="ARBA" id="ARBA00022487"/>
    </source>
</evidence>
<dbReference type="Proteomes" id="UP000663852">
    <property type="component" value="Unassembled WGS sequence"/>
</dbReference>
<dbReference type="GO" id="GO:0005615">
    <property type="term" value="C:extracellular space"/>
    <property type="evidence" value="ECO:0007669"/>
    <property type="project" value="TreeGrafter"/>
</dbReference>
<dbReference type="GO" id="GO:0006581">
    <property type="term" value="P:acetylcholine catabolic process"/>
    <property type="evidence" value="ECO:0007669"/>
    <property type="project" value="TreeGrafter"/>
</dbReference>
<dbReference type="InterPro" id="IPR019826">
    <property type="entry name" value="Carboxylesterase_B_AS"/>
</dbReference>
<dbReference type="InterPro" id="IPR050654">
    <property type="entry name" value="AChE-related_enzymes"/>
</dbReference>
<keyword evidence="3" id="KW-0378">Hydrolase</keyword>
<proteinExistence type="inferred from homology"/>
<evidence type="ECO:0000256" key="5">
    <source>
        <dbReference type="SAM" id="Phobius"/>
    </source>
</evidence>
<feature type="compositionally biased region" description="Basic and acidic residues" evidence="4">
    <location>
        <begin position="17"/>
        <end position="31"/>
    </location>
</feature>
<keyword evidence="5" id="KW-0472">Membrane</keyword>
<sequence>MRWSNQEHISSDMDSNADERGHRYPQRRVDTIHGNTTNDKVDNNYIANRRHSLAHINFRKAIDRSLSLPDITEEPNHLQRRYLEYFIKFLFLCFIFIYFLLIRILFLSSIFDSTIAVQLLNASSGIYVGRTVHYGNRTIQQYLGIEYGRTVKRFDRAIPILKENDRIIQATSLGPFCKPTFGSCPGNIGVNVSLPTCSISYGIFSVKSYPAEQCLFLNVFIPVTTDPPPTITSGNYPKKKAILMWIHGGSGQIGTGNVFDGTILAALGDIIVITFNFRLNLFGFLSSGDSRLEGNLGLYDQALVLDWIYQNAHAFGGDIHRITVGGHSAGAPHAYYLAKSPFNQGRIRRLLLQSGSPFNIWSHLKAHDAMEKFNTVVNDNACGIWRTFDEKLKCLQERDFDLIAEHEHHSYTSANHTNVVTAGYFMSEFREEFQLNDTLADVDILMGSTDDEGVYVAIVPIIMEQSNPEIITLHNVNFTEVTLKFLDAMQPDKTCLHQKALELYHIDKIPSNCSESLECYCSAFYNYSRLITDVLFSNDYYRFIEQRLKYSNHTYLYQYSHRTAQEHPTPCNDYLHKQDLVGHFAELEYTWGTPLLYEEPNSTLHLSPLIEYVRYGPNMTTDYNFTHMYTKEQIEFSKQLIEQWSNFIKTGQPTSPQSRLHWPPITNNSIGLFMHLQVNQSEVKQLVIPPSVEFWKNKCPDKKTSSPRTNSMNNDAFTTDITWEIVFGCFIFSMVLYSIHSFQ</sequence>
<evidence type="ECO:0000313" key="8">
    <source>
        <dbReference type="EMBL" id="CAF1314883.1"/>
    </source>
</evidence>
<accession>A0A815EV33</accession>
<dbReference type="EMBL" id="CAJNOR010002586">
    <property type="protein sequence ID" value="CAF1314883.1"/>
    <property type="molecule type" value="Genomic_DNA"/>
</dbReference>
<feature type="compositionally biased region" description="Polar residues" evidence="4">
    <location>
        <begin position="1"/>
        <end position="14"/>
    </location>
</feature>